<sequence length="102" mass="11187">MPPAYVKPYVKRGKTDAADAEAICEAVTRPTMRFVAIKSEDQQAVLMLHKARELLVRQKTMLTNAIRAHLAEFGLVAAQGPGGLSALLAVFDAHREQLRSMV</sequence>
<comment type="caution">
    <text evidence="2">The sequence shown here is derived from an EMBL/GenBank/DDBJ whole genome shotgun (WGS) entry which is preliminary data.</text>
</comment>
<feature type="domain" description="Transposase IS110-like N-terminal" evidence="1">
    <location>
        <begin position="7"/>
        <end position="72"/>
    </location>
</feature>
<dbReference type="EMBL" id="JBEPMC010000014">
    <property type="protein sequence ID" value="MET3582945.1"/>
    <property type="molecule type" value="Genomic_DNA"/>
</dbReference>
<dbReference type="InterPro" id="IPR047650">
    <property type="entry name" value="Transpos_IS110"/>
</dbReference>
<evidence type="ECO:0000313" key="2">
    <source>
        <dbReference type="EMBL" id="MET3582945.1"/>
    </source>
</evidence>
<keyword evidence="3" id="KW-1185">Reference proteome</keyword>
<evidence type="ECO:0000313" key="3">
    <source>
        <dbReference type="Proteomes" id="UP001549204"/>
    </source>
</evidence>
<dbReference type="PANTHER" id="PTHR33055:SF3">
    <property type="entry name" value="PUTATIVE TRANSPOSASE FOR IS117-RELATED"/>
    <property type="match status" value="1"/>
</dbReference>
<accession>A0ABV2GXB8</accession>
<dbReference type="InterPro" id="IPR002525">
    <property type="entry name" value="Transp_IS110-like_N"/>
</dbReference>
<dbReference type="PANTHER" id="PTHR33055">
    <property type="entry name" value="TRANSPOSASE FOR INSERTION SEQUENCE ELEMENT IS1111A"/>
    <property type="match status" value="1"/>
</dbReference>
<reference evidence="2 3" key="1">
    <citation type="submission" date="2024-06" db="EMBL/GenBank/DDBJ databases">
        <title>Genomic Encyclopedia of Type Strains, Phase IV (KMG-IV): sequencing the most valuable type-strain genomes for metagenomic binning, comparative biology and taxonomic classification.</title>
        <authorList>
            <person name="Goeker M."/>
        </authorList>
    </citation>
    <scope>NUCLEOTIDE SEQUENCE [LARGE SCALE GENOMIC DNA]</scope>
    <source>
        <strain evidence="2 3">DSM 100022</strain>
    </source>
</reference>
<protein>
    <submittedName>
        <fullName evidence="2">Transposase</fullName>
    </submittedName>
</protein>
<gene>
    <name evidence="2" type="ORF">ABID19_006007</name>
</gene>
<dbReference type="Pfam" id="PF01548">
    <property type="entry name" value="DEDD_Tnp_IS110"/>
    <property type="match status" value="1"/>
</dbReference>
<evidence type="ECO:0000259" key="1">
    <source>
        <dbReference type="Pfam" id="PF01548"/>
    </source>
</evidence>
<dbReference type="Proteomes" id="UP001549204">
    <property type="component" value="Unassembled WGS sequence"/>
</dbReference>
<proteinExistence type="predicted"/>
<name>A0ABV2GXB8_9HYPH</name>
<organism evidence="2 3">
    <name type="scientific">Mesorhizobium robiniae</name>
    <dbReference type="NCBI Taxonomy" id="559315"/>
    <lineage>
        <taxon>Bacteria</taxon>
        <taxon>Pseudomonadati</taxon>
        <taxon>Pseudomonadota</taxon>
        <taxon>Alphaproteobacteria</taxon>
        <taxon>Hyphomicrobiales</taxon>
        <taxon>Phyllobacteriaceae</taxon>
        <taxon>Mesorhizobium</taxon>
    </lineage>
</organism>